<gene>
    <name evidence="1" type="ORF">HG66A1_07620</name>
</gene>
<dbReference type="EMBL" id="CP036266">
    <property type="protein sequence ID" value="QDT18999.1"/>
    <property type="molecule type" value="Genomic_DNA"/>
</dbReference>
<reference evidence="1 2" key="1">
    <citation type="submission" date="2019-02" db="EMBL/GenBank/DDBJ databases">
        <title>Deep-cultivation of Planctomycetes and their phenomic and genomic characterization uncovers novel biology.</title>
        <authorList>
            <person name="Wiegand S."/>
            <person name="Jogler M."/>
            <person name="Boedeker C."/>
            <person name="Pinto D."/>
            <person name="Vollmers J."/>
            <person name="Rivas-Marin E."/>
            <person name="Kohn T."/>
            <person name="Peeters S.H."/>
            <person name="Heuer A."/>
            <person name="Rast P."/>
            <person name="Oberbeckmann S."/>
            <person name="Bunk B."/>
            <person name="Jeske O."/>
            <person name="Meyerdierks A."/>
            <person name="Storesund J.E."/>
            <person name="Kallscheuer N."/>
            <person name="Luecker S."/>
            <person name="Lage O.M."/>
            <person name="Pohl T."/>
            <person name="Merkel B.J."/>
            <person name="Hornburger P."/>
            <person name="Mueller R.-W."/>
            <person name="Bruemmer F."/>
            <person name="Labrenz M."/>
            <person name="Spormann A.M."/>
            <person name="Op den Camp H."/>
            <person name="Overmann J."/>
            <person name="Amann R."/>
            <person name="Jetten M.S.M."/>
            <person name="Mascher T."/>
            <person name="Medema M.H."/>
            <person name="Devos D.P."/>
            <person name="Kaster A.-K."/>
            <person name="Ovreas L."/>
            <person name="Rohde M."/>
            <person name="Galperin M.Y."/>
            <person name="Jogler C."/>
        </authorList>
    </citation>
    <scope>NUCLEOTIDE SEQUENCE [LARGE SCALE GENOMIC DNA]</scope>
    <source>
        <strain evidence="1 2">HG66A1</strain>
    </source>
</reference>
<dbReference type="Proteomes" id="UP000320421">
    <property type="component" value="Chromosome"/>
</dbReference>
<keyword evidence="2" id="KW-1185">Reference proteome</keyword>
<sequence length="39" mass="4663">MALITDILEQLKVIEEHFELFEDDGDDFEEHRNRAPEMS</sequence>
<evidence type="ECO:0000313" key="1">
    <source>
        <dbReference type="EMBL" id="QDT18999.1"/>
    </source>
</evidence>
<accession>A0A517PI18</accession>
<proteinExistence type="predicted"/>
<dbReference type="AlphaFoldDB" id="A0A517PI18"/>
<evidence type="ECO:0000313" key="2">
    <source>
        <dbReference type="Proteomes" id="UP000320421"/>
    </source>
</evidence>
<name>A0A517PI18_9PLAN</name>
<organism evidence="1 2">
    <name type="scientific">Gimesia chilikensis</name>
    <dbReference type="NCBI Taxonomy" id="2605989"/>
    <lineage>
        <taxon>Bacteria</taxon>
        <taxon>Pseudomonadati</taxon>
        <taxon>Planctomycetota</taxon>
        <taxon>Planctomycetia</taxon>
        <taxon>Planctomycetales</taxon>
        <taxon>Planctomycetaceae</taxon>
        <taxon>Gimesia</taxon>
    </lineage>
</organism>
<protein>
    <submittedName>
        <fullName evidence="1">Uncharacterized protein</fullName>
    </submittedName>
</protein>